<evidence type="ECO:0000256" key="1">
    <source>
        <dbReference type="ARBA" id="ARBA00022729"/>
    </source>
</evidence>
<evidence type="ECO:0000256" key="2">
    <source>
        <dbReference type="ARBA" id="ARBA00022737"/>
    </source>
</evidence>
<feature type="chain" id="PRO_5038613401" evidence="5">
    <location>
        <begin position="19"/>
        <end position="258"/>
    </location>
</feature>
<dbReference type="AlphaFoldDB" id="A0A4R7V655"/>
<protein>
    <submittedName>
        <fullName evidence="7">Calx-beta domain-containing protein</fullName>
    </submittedName>
</protein>
<dbReference type="EMBL" id="SOCP01000014">
    <property type="protein sequence ID" value="TDV44304.1"/>
    <property type="molecule type" value="Genomic_DNA"/>
</dbReference>
<evidence type="ECO:0000256" key="3">
    <source>
        <dbReference type="ARBA" id="ARBA00022837"/>
    </source>
</evidence>
<dbReference type="PANTHER" id="PTHR11878:SF65">
    <property type="entry name" value="NA_CA-EXCHANGE PROTEIN, ISOFORM G"/>
    <property type="match status" value="1"/>
</dbReference>
<comment type="caution">
    <text evidence="7">The sequence shown here is derived from an EMBL/GenBank/DDBJ whole genome shotgun (WGS) entry which is preliminary data.</text>
</comment>
<evidence type="ECO:0000313" key="8">
    <source>
        <dbReference type="Proteomes" id="UP000294927"/>
    </source>
</evidence>
<feature type="signal peptide" evidence="5">
    <location>
        <begin position="1"/>
        <end position="18"/>
    </location>
</feature>
<dbReference type="GO" id="GO:0016020">
    <property type="term" value="C:membrane"/>
    <property type="evidence" value="ECO:0007669"/>
    <property type="project" value="InterPro"/>
</dbReference>
<dbReference type="Gene3D" id="2.60.40.2030">
    <property type="match status" value="2"/>
</dbReference>
<name>A0A4R7V655_9PSEU</name>
<dbReference type="SMART" id="SM00237">
    <property type="entry name" value="Calx_beta"/>
    <property type="match status" value="2"/>
</dbReference>
<keyword evidence="3" id="KW-0106">Calcium</keyword>
<evidence type="ECO:0000256" key="5">
    <source>
        <dbReference type="SAM" id="SignalP"/>
    </source>
</evidence>
<evidence type="ECO:0000256" key="4">
    <source>
        <dbReference type="ARBA" id="ARBA00023065"/>
    </source>
</evidence>
<dbReference type="InterPro" id="IPR038081">
    <property type="entry name" value="CalX-like_sf"/>
</dbReference>
<feature type="domain" description="Calx-beta" evidence="6">
    <location>
        <begin position="137"/>
        <end position="239"/>
    </location>
</feature>
<dbReference type="Proteomes" id="UP000294927">
    <property type="component" value="Unassembled WGS sequence"/>
</dbReference>
<dbReference type="Pfam" id="PF03160">
    <property type="entry name" value="Calx-beta"/>
    <property type="match status" value="2"/>
</dbReference>
<keyword evidence="1 5" id="KW-0732">Signal</keyword>
<keyword evidence="8" id="KW-1185">Reference proteome</keyword>
<gene>
    <name evidence="7" type="ORF">CLV71_114214</name>
</gene>
<keyword evidence="4" id="KW-0406">Ion transport</keyword>
<dbReference type="RefSeq" id="WP_166664347.1">
    <property type="nucleotide sequence ID" value="NZ_SOCP01000014.1"/>
</dbReference>
<dbReference type="GO" id="GO:0030001">
    <property type="term" value="P:metal ion transport"/>
    <property type="evidence" value="ECO:0007669"/>
    <property type="project" value="TreeGrafter"/>
</dbReference>
<dbReference type="InterPro" id="IPR003644">
    <property type="entry name" value="Calx_beta"/>
</dbReference>
<reference evidence="7 8" key="1">
    <citation type="submission" date="2019-03" db="EMBL/GenBank/DDBJ databases">
        <title>Genomic Encyclopedia of Archaeal and Bacterial Type Strains, Phase II (KMG-II): from individual species to whole genera.</title>
        <authorList>
            <person name="Goeker M."/>
        </authorList>
    </citation>
    <scope>NUCLEOTIDE SEQUENCE [LARGE SCALE GENOMIC DNA]</scope>
    <source>
        <strain evidence="7 8">DSM 45499</strain>
    </source>
</reference>
<dbReference type="InterPro" id="IPR051171">
    <property type="entry name" value="CaCA"/>
</dbReference>
<dbReference type="SUPFAM" id="SSF141072">
    <property type="entry name" value="CalX-like"/>
    <property type="match status" value="2"/>
</dbReference>
<feature type="domain" description="Calx-beta" evidence="6">
    <location>
        <begin position="24"/>
        <end position="125"/>
    </location>
</feature>
<keyword evidence="4" id="KW-0813">Transport</keyword>
<organism evidence="7 8">
    <name type="scientific">Actinophytocola oryzae</name>
    <dbReference type="NCBI Taxonomy" id="502181"/>
    <lineage>
        <taxon>Bacteria</taxon>
        <taxon>Bacillati</taxon>
        <taxon>Actinomycetota</taxon>
        <taxon>Actinomycetes</taxon>
        <taxon>Pseudonocardiales</taxon>
        <taxon>Pseudonocardiaceae</taxon>
    </lineage>
</organism>
<accession>A0A4R7V655</accession>
<dbReference type="GO" id="GO:0007154">
    <property type="term" value="P:cell communication"/>
    <property type="evidence" value="ECO:0007669"/>
    <property type="project" value="InterPro"/>
</dbReference>
<sequence>MRARVLAVVTAAVGSVVAGGGVATAAPAVCAPPEVSIAGVRHYEGSEGGTKSFAFTVTMAPPEAGCPTTGSVRYRTVDGSADAGQDYVAATSTLSWTTPGPRVVAVQVARDDAYEPDETFTVELFGARGVTIAADTATATVLNDDASALGIGVVVAVPAGGICWWPSDHCTIPVHLNTIARAPVTLSLRTVDGTAVGGKDYVPIKKQVVTIPTGADHVDVPVELLSGAAPGQYFGVEITDVNAGTIGVARGRVTLREG</sequence>
<proteinExistence type="predicted"/>
<dbReference type="PANTHER" id="PTHR11878">
    <property type="entry name" value="SODIUM/CALCIUM EXCHANGER"/>
    <property type="match status" value="1"/>
</dbReference>
<evidence type="ECO:0000259" key="6">
    <source>
        <dbReference type="SMART" id="SM00237"/>
    </source>
</evidence>
<evidence type="ECO:0000313" key="7">
    <source>
        <dbReference type="EMBL" id="TDV44304.1"/>
    </source>
</evidence>
<keyword evidence="2" id="KW-0677">Repeat</keyword>